<feature type="transmembrane region" description="Helical" evidence="11">
    <location>
        <begin position="131"/>
        <end position="153"/>
    </location>
</feature>
<proteinExistence type="inferred from homology"/>
<evidence type="ECO:0000313" key="13">
    <source>
        <dbReference type="Proteomes" id="UP000694871"/>
    </source>
</evidence>
<keyword evidence="11" id="KW-0716">Sensory transduction</keyword>
<dbReference type="PROSITE" id="PS50262">
    <property type="entry name" value="G_PROTEIN_RECEP_F1_2"/>
    <property type="match status" value="1"/>
</dbReference>
<keyword evidence="7 11" id="KW-0472">Membrane</keyword>
<gene>
    <name evidence="14" type="primary">LOC107106970</name>
</gene>
<keyword evidence="5 11" id="KW-1133">Transmembrane helix</keyword>
<feature type="transmembrane region" description="Helical" evidence="11">
    <location>
        <begin position="230"/>
        <end position="254"/>
    </location>
</feature>
<evidence type="ECO:0000256" key="5">
    <source>
        <dbReference type="ARBA" id="ARBA00022989"/>
    </source>
</evidence>
<dbReference type="Proteomes" id="UP000694871">
    <property type="component" value="Unplaced"/>
</dbReference>
<feature type="transmembrane region" description="Helical" evidence="11">
    <location>
        <begin position="92"/>
        <end position="111"/>
    </location>
</feature>
<keyword evidence="8 10" id="KW-0675">Receptor</keyword>
<dbReference type="RefSeq" id="XP_015262672.1">
    <property type="nucleotide sequence ID" value="XM_015407186.1"/>
</dbReference>
<comment type="similarity">
    <text evidence="10">Belongs to the G-protein coupled receptor 1 family.</text>
</comment>
<evidence type="ECO:0000256" key="9">
    <source>
        <dbReference type="ARBA" id="ARBA00023224"/>
    </source>
</evidence>
<dbReference type="Gene3D" id="1.20.1070.10">
    <property type="entry name" value="Rhodopsin 7-helix transmembrane proteins"/>
    <property type="match status" value="1"/>
</dbReference>
<feature type="transmembrane region" description="Helical" evidence="11">
    <location>
        <begin position="58"/>
        <end position="80"/>
    </location>
</feature>
<feature type="transmembrane region" description="Helical" evidence="11">
    <location>
        <begin position="306"/>
        <end position="324"/>
    </location>
</feature>
<keyword evidence="6 10" id="KW-0297">G-protein coupled receptor</keyword>
<organism evidence="13 14">
    <name type="scientific">Gekko japonicus</name>
    <name type="common">Schlegel's Japanese gecko</name>
    <dbReference type="NCBI Taxonomy" id="146911"/>
    <lineage>
        <taxon>Eukaryota</taxon>
        <taxon>Metazoa</taxon>
        <taxon>Chordata</taxon>
        <taxon>Craniata</taxon>
        <taxon>Vertebrata</taxon>
        <taxon>Euteleostomi</taxon>
        <taxon>Lepidosauria</taxon>
        <taxon>Squamata</taxon>
        <taxon>Bifurcata</taxon>
        <taxon>Gekkota</taxon>
        <taxon>Gekkonidae</taxon>
        <taxon>Gekkoninae</taxon>
        <taxon>Gekko</taxon>
    </lineage>
</organism>
<comment type="subcellular location">
    <subcellularLocation>
        <location evidence="1 11">Cell membrane</location>
        <topology evidence="1 11">Multi-pass membrane protein</topology>
    </subcellularLocation>
</comment>
<evidence type="ECO:0000259" key="12">
    <source>
        <dbReference type="PROSITE" id="PS50262"/>
    </source>
</evidence>
<dbReference type="CDD" id="cd13954">
    <property type="entry name" value="7tmA_OR"/>
    <property type="match status" value="1"/>
</dbReference>
<reference evidence="14" key="1">
    <citation type="submission" date="2025-08" db="UniProtKB">
        <authorList>
            <consortium name="RefSeq"/>
        </authorList>
    </citation>
    <scope>IDENTIFICATION</scope>
</reference>
<dbReference type="InterPro" id="IPR000276">
    <property type="entry name" value="GPCR_Rhodpsn"/>
</dbReference>
<dbReference type="InterPro" id="IPR050516">
    <property type="entry name" value="Olfactory_GPCR"/>
</dbReference>
<feature type="domain" description="G-protein coupled receptors family 1 profile" evidence="12">
    <location>
        <begin position="74"/>
        <end position="322"/>
    </location>
</feature>
<evidence type="ECO:0000313" key="14">
    <source>
        <dbReference type="RefSeq" id="XP_015262672.1"/>
    </source>
</evidence>
<dbReference type="InterPro" id="IPR000725">
    <property type="entry name" value="Olfact_rcpt"/>
</dbReference>
<accession>A0ABM1JMI5</accession>
<evidence type="ECO:0000256" key="11">
    <source>
        <dbReference type="RuleBase" id="RU363047"/>
    </source>
</evidence>
<dbReference type="SUPFAM" id="SSF81321">
    <property type="entry name" value="Family A G protein-coupled receptor-like"/>
    <property type="match status" value="1"/>
</dbReference>
<evidence type="ECO:0000256" key="6">
    <source>
        <dbReference type="ARBA" id="ARBA00023040"/>
    </source>
</evidence>
<evidence type="ECO:0000256" key="7">
    <source>
        <dbReference type="ARBA" id="ARBA00023136"/>
    </source>
</evidence>
<keyword evidence="3 10" id="KW-0812">Transmembrane</keyword>
<sequence>MVLSLHNICSMNGFQPNQKLQNVDIPSQMELPRQILQNNTAVTEFVLLGLSSNPETQLILFGLFLLIYLVALSGNVLLLLTISLDRKLHSPMYFFLGNLSVVDIGYTTSTVPKMLMNYLSQDKTISLSACFSQMYFFISFAGTECLLLGVMAYDRYAAICHPLHYSVLMSPKVCVSLAATAWFLGLANSGVHAALMSLLSFCQDNVIHHFFCDVPPLLQLSCSSTQVNRIVVLMVGGSVIIGSFLCTLVSYVYIVTSILRIHTKDGRLKAFSTCVSHLVVVNIFYGTAIITYLIPSNTSQKKDQVLSVFYGIIAPMLNPIIYSLRNRDVQNALRKKWVGCNRRNCFSGLKNSTL</sequence>
<feature type="transmembrane region" description="Helical" evidence="11">
    <location>
        <begin position="173"/>
        <end position="195"/>
    </location>
</feature>
<dbReference type="InterPro" id="IPR017452">
    <property type="entry name" value="GPCR_Rhodpsn_7TM"/>
</dbReference>
<evidence type="ECO:0000256" key="10">
    <source>
        <dbReference type="RuleBase" id="RU000688"/>
    </source>
</evidence>
<evidence type="ECO:0000256" key="1">
    <source>
        <dbReference type="ARBA" id="ARBA00004651"/>
    </source>
</evidence>
<keyword evidence="4 11" id="KW-0552">Olfaction</keyword>
<dbReference type="PANTHER" id="PTHR26452">
    <property type="entry name" value="OLFACTORY RECEPTOR"/>
    <property type="match status" value="1"/>
</dbReference>
<evidence type="ECO:0000256" key="2">
    <source>
        <dbReference type="ARBA" id="ARBA00022475"/>
    </source>
</evidence>
<keyword evidence="13" id="KW-1185">Reference proteome</keyword>
<keyword evidence="9 10" id="KW-0807">Transducer</keyword>
<dbReference type="GeneID" id="107106970"/>
<feature type="transmembrane region" description="Helical" evidence="11">
    <location>
        <begin position="275"/>
        <end position="294"/>
    </location>
</feature>
<dbReference type="PROSITE" id="PS00237">
    <property type="entry name" value="G_PROTEIN_RECEP_F1_1"/>
    <property type="match status" value="1"/>
</dbReference>
<evidence type="ECO:0000256" key="3">
    <source>
        <dbReference type="ARBA" id="ARBA00022692"/>
    </source>
</evidence>
<evidence type="ECO:0000256" key="4">
    <source>
        <dbReference type="ARBA" id="ARBA00022725"/>
    </source>
</evidence>
<dbReference type="PRINTS" id="PR00245">
    <property type="entry name" value="OLFACTORYR"/>
</dbReference>
<dbReference type="PRINTS" id="PR00237">
    <property type="entry name" value="GPCRRHODOPSN"/>
</dbReference>
<protein>
    <recommendedName>
        <fullName evidence="11">Olfactory receptor</fullName>
    </recommendedName>
</protein>
<evidence type="ECO:0000256" key="8">
    <source>
        <dbReference type="ARBA" id="ARBA00023170"/>
    </source>
</evidence>
<keyword evidence="2 11" id="KW-1003">Cell membrane</keyword>
<dbReference type="Pfam" id="PF13853">
    <property type="entry name" value="7tm_4"/>
    <property type="match status" value="1"/>
</dbReference>
<name>A0ABM1JMI5_GEKJA</name>